<evidence type="ECO:0000256" key="1">
    <source>
        <dbReference type="ARBA" id="ARBA00004123"/>
    </source>
</evidence>
<protein>
    <recommendedName>
        <fullName evidence="5">Elongator complex protein 2</fullName>
    </recommendedName>
</protein>
<dbReference type="GO" id="GO:0033588">
    <property type="term" value="C:elongator holoenzyme complex"/>
    <property type="evidence" value="ECO:0007669"/>
    <property type="project" value="EnsemblFungi"/>
</dbReference>
<dbReference type="GO" id="GO:0005737">
    <property type="term" value="C:cytoplasm"/>
    <property type="evidence" value="ECO:0007669"/>
    <property type="project" value="UniProtKB-SubCell"/>
</dbReference>
<comment type="subcellular location">
    <subcellularLocation>
        <location evidence="2">Cytoplasm</location>
    </subcellularLocation>
    <subcellularLocation>
        <location evidence="1">Nucleus</location>
    </subcellularLocation>
</comment>
<evidence type="ECO:0000256" key="9">
    <source>
        <dbReference type="ARBA" id="ARBA00022737"/>
    </source>
</evidence>
<evidence type="ECO:0000313" key="14">
    <source>
        <dbReference type="Proteomes" id="UP000078343"/>
    </source>
</evidence>
<dbReference type="Proteomes" id="UP000078343">
    <property type="component" value="Unassembled WGS sequence"/>
</dbReference>
<comment type="caution">
    <text evidence="13">The sequence shown here is derived from an EMBL/GenBank/DDBJ whole genome shotgun (WGS) entry which is preliminary data.</text>
</comment>
<dbReference type="InterPro" id="IPR001680">
    <property type="entry name" value="WD40_rpt"/>
</dbReference>
<dbReference type="GO" id="GO:0002098">
    <property type="term" value="P:tRNA wobble uridine modification"/>
    <property type="evidence" value="ECO:0007669"/>
    <property type="project" value="EnsemblFungi"/>
</dbReference>
<dbReference type="SMART" id="SM00320">
    <property type="entry name" value="WD40"/>
    <property type="match status" value="10"/>
</dbReference>
<reference evidence="13 14" key="1">
    <citation type="submission" date="2016-04" db="EMBL/GenBank/DDBJ databases">
        <title>Draft genome of Fonsecaea erecta CBS 125763.</title>
        <authorList>
            <person name="Weiss V.A."/>
            <person name="Vicente V.A."/>
            <person name="Raittz R.T."/>
            <person name="Moreno L.F."/>
            <person name="De Souza E.M."/>
            <person name="Pedrosa F.O."/>
            <person name="Steffens M.B."/>
            <person name="Faoro H."/>
            <person name="Tadra-Sfeir M.Z."/>
            <person name="Najafzadeh M.J."/>
            <person name="Felipe M.S."/>
            <person name="Teixeira M."/>
            <person name="Sun J."/>
            <person name="Xi L."/>
            <person name="Gomes R."/>
            <person name="De Azevedo C.M."/>
            <person name="Salgado C.G."/>
            <person name="Da Silva M.B."/>
            <person name="Nascimento M.F."/>
            <person name="Queiroz-Telles F."/>
            <person name="Attili D.S."/>
            <person name="Gorbushina A."/>
        </authorList>
    </citation>
    <scope>NUCLEOTIDE SEQUENCE [LARGE SCALE GENOMIC DNA]</scope>
    <source>
        <strain evidence="13 14">CBS 125763</strain>
    </source>
</reference>
<comment type="similarity">
    <text evidence="4">Belongs to the WD repeat ELP2 family.</text>
</comment>
<keyword evidence="14" id="KW-1185">Reference proteome</keyword>
<evidence type="ECO:0000256" key="7">
    <source>
        <dbReference type="ARBA" id="ARBA00022574"/>
    </source>
</evidence>
<evidence type="ECO:0000256" key="11">
    <source>
        <dbReference type="PROSITE-ProRule" id="PRU00221"/>
    </source>
</evidence>
<dbReference type="FunFam" id="2.130.10.10:FF:000400">
    <property type="entry name" value="Elongator acetyltransferase complex subunit 2"/>
    <property type="match status" value="1"/>
</dbReference>
<evidence type="ECO:0000256" key="4">
    <source>
        <dbReference type="ARBA" id="ARBA00005881"/>
    </source>
</evidence>
<feature type="repeat" description="WD" evidence="11">
    <location>
        <begin position="56"/>
        <end position="95"/>
    </location>
</feature>
<feature type="region of interest" description="Disordered" evidence="12">
    <location>
        <begin position="514"/>
        <end position="535"/>
    </location>
</feature>
<dbReference type="CDD" id="cd00200">
    <property type="entry name" value="WD40"/>
    <property type="match status" value="1"/>
</dbReference>
<dbReference type="InterPro" id="IPR020472">
    <property type="entry name" value="WD40_PAC1"/>
</dbReference>
<evidence type="ECO:0000256" key="10">
    <source>
        <dbReference type="ARBA" id="ARBA00023242"/>
    </source>
</evidence>
<dbReference type="GO" id="GO:0005634">
    <property type="term" value="C:nucleus"/>
    <property type="evidence" value="ECO:0007669"/>
    <property type="project" value="UniProtKB-SubCell"/>
</dbReference>
<dbReference type="GO" id="GO:0008017">
    <property type="term" value="F:microtubule binding"/>
    <property type="evidence" value="ECO:0007669"/>
    <property type="project" value="EnsemblFungi"/>
</dbReference>
<evidence type="ECO:0000256" key="12">
    <source>
        <dbReference type="SAM" id="MobiDB-lite"/>
    </source>
</evidence>
<dbReference type="STRING" id="1367422.A0A178ZCR3"/>
<dbReference type="RefSeq" id="XP_018690340.1">
    <property type="nucleotide sequence ID" value="XM_018840593.1"/>
</dbReference>
<feature type="repeat" description="WD" evidence="11">
    <location>
        <begin position="107"/>
        <end position="148"/>
    </location>
</feature>
<dbReference type="EMBL" id="LVYI01000008">
    <property type="protein sequence ID" value="OAP56973.1"/>
    <property type="molecule type" value="Genomic_DNA"/>
</dbReference>
<keyword evidence="8" id="KW-0819">tRNA processing</keyword>
<dbReference type="PROSITE" id="PS50294">
    <property type="entry name" value="WD_REPEATS_REGION"/>
    <property type="match status" value="5"/>
</dbReference>
<dbReference type="SUPFAM" id="SSF50978">
    <property type="entry name" value="WD40 repeat-like"/>
    <property type="match status" value="2"/>
</dbReference>
<keyword evidence="9" id="KW-0677">Repeat</keyword>
<dbReference type="GeneID" id="30013253"/>
<keyword evidence="10" id="KW-0539">Nucleus</keyword>
<dbReference type="Pfam" id="PF00400">
    <property type="entry name" value="WD40"/>
    <property type="match status" value="5"/>
</dbReference>
<dbReference type="UniPathway" id="UPA00988"/>
<dbReference type="PANTHER" id="PTHR44111:SF1">
    <property type="entry name" value="ELONGATOR COMPLEX PROTEIN 2"/>
    <property type="match status" value="1"/>
</dbReference>
<name>A0A178ZCR3_9EURO</name>
<dbReference type="OrthoDB" id="27911at2759"/>
<dbReference type="GO" id="GO:0006357">
    <property type="term" value="P:regulation of transcription by RNA polymerase II"/>
    <property type="evidence" value="ECO:0007669"/>
    <property type="project" value="EnsemblFungi"/>
</dbReference>
<evidence type="ECO:0000256" key="6">
    <source>
        <dbReference type="ARBA" id="ARBA00022490"/>
    </source>
</evidence>
<evidence type="ECO:0000256" key="8">
    <source>
        <dbReference type="ARBA" id="ARBA00022694"/>
    </source>
</evidence>
<dbReference type="PROSITE" id="PS50082">
    <property type="entry name" value="WD_REPEATS_2"/>
    <property type="match status" value="5"/>
</dbReference>
<feature type="repeat" description="WD" evidence="11">
    <location>
        <begin position="393"/>
        <end position="423"/>
    </location>
</feature>
<organism evidence="13 14">
    <name type="scientific">Fonsecaea erecta</name>
    <dbReference type="NCBI Taxonomy" id="1367422"/>
    <lineage>
        <taxon>Eukaryota</taxon>
        <taxon>Fungi</taxon>
        <taxon>Dikarya</taxon>
        <taxon>Ascomycota</taxon>
        <taxon>Pezizomycotina</taxon>
        <taxon>Eurotiomycetes</taxon>
        <taxon>Chaetothyriomycetidae</taxon>
        <taxon>Chaetothyriales</taxon>
        <taxon>Herpotrichiellaceae</taxon>
        <taxon>Fonsecaea</taxon>
    </lineage>
</organism>
<evidence type="ECO:0000256" key="2">
    <source>
        <dbReference type="ARBA" id="ARBA00004496"/>
    </source>
</evidence>
<dbReference type="InterPro" id="IPR015943">
    <property type="entry name" value="WD40/YVTN_repeat-like_dom_sf"/>
</dbReference>
<dbReference type="InterPro" id="IPR036322">
    <property type="entry name" value="WD40_repeat_dom_sf"/>
</dbReference>
<keyword evidence="7 11" id="KW-0853">WD repeat</keyword>
<dbReference type="PANTHER" id="PTHR44111">
    <property type="entry name" value="ELONGATOR COMPLEX PROTEIN 2"/>
    <property type="match status" value="1"/>
</dbReference>
<sequence length="831" mass="89749">MSPHLVQDEYLSAGANRHSAAADWSTSSGFLAFGADQNVGIWSPLNDSGHGISALLSGHTGKVTAVRFMNPAQDGLKDLLISGSADGEIAVWDYRPATQEWRCLVKTTAHEGAVNTIAALNQSRILATGGADAKVRLWKIQETEIEALATLSLKPKFIPLALAINPFPSTSSPENAYLVAGGTRNDIQVYSIDGLSSTPQFHHHATLTGHEAWVRSLALTQAPDGGALLASASQDKYVRLWRFQLGGSNVTRQPAELNGVSAANSTLSAKVQTVSAGEHKYSVTFEALLLGHEDWIYSAAWSPNGSQLLTASADGSLSVWEPDPSSGIWISMSRLGEISAAKGATTATGSAGGFWTGLWGPNSKTVTCLGRTGSWRLWQYDEASQFWTQRFGISGHTKSVNGICWAPDGSYLLSTGSDQTTRLHAEWKRGAKRSWHEFSRPQIHGYDLNCIASTTPHQFSSGADEKLLRVFNEPRDIANMLHRLCQTTLPPELAQMPDTAAIPVLGLSNKAMEDSEETGDGAANETWDPTDTSNGLGLSLLDIQEPPTEDLLARHTLWPEHEKLYGHGSEISEAATTTDGSVLATACRASSLEHAVIRLYDTRDWNEIRPPLSAHSLTVTRLAFSPGSSEYLLSVGRDRQWALFRRSSENSKSWARVAINAKAHSRMILDATWLPSTTATPSFVTAGRDKLVKLWSRDIGNENETSFTLRASIARKGPVTAVSATSIVAPDGLRGVLAVGEDDGAISLHILDMKPDLQVLHTVEVPRSFCPSKTVNRLAWRPRRDDDSNDQNDEGYHLLAAASADGSVRILRINTAAFGKSDMSRGPDGCS</sequence>
<accession>A0A178ZCR3</accession>
<dbReference type="PRINTS" id="PR00320">
    <property type="entry name" value="GPROTEINBRPT"/>
</dbReference>
<gene>
    <name evidence="13" type="ORF">AYL99_09085</name>
</gene>
<proteinExistence type="inferred from homology"/>
<evidence type="ECO:0000256" key="5">
    <source>
        <dbReference type="ARBA" id="ARBA00020267"/>
    </source>
</evidence>
<feature type="repeat" description="WD" evidence="11">
    <location>
        <begin position="207"/>
        <end position="251"/>
    </location>
</feature>
<evidence type="ECO:0000313" key="13">
    <source>
        <dbReference type="EMBL" id="OAP56973.1"/>
    </source>
</evidence>
<keyword evidence="6" id="KW-0963">Cytoplasm</keyword>
<feature type="repeat" description="WD" evidence="11">
    <location>
        <begin position="289"/>
        <end position="321"/>
    </location>
</feature>
<dbReference type="SUPFAM" id="SSF101908">
    <property type="entry name" value="Putative isomerase YbhE"/>
    <property type="match status" value="1"/>
</dbReference>
<comment type="pathway">
    <text evidence="3">tRNA modification; 5-methoxycarbonylmethyl-2-thiouridine-tRNA biosynthesis.</text>
</comment>
<dbReference type="Gene3D" id="2.130.10.10">
    <property type="entry name" value="YVTN repeat-like/Quinoprotein amine dehydrogenase"/>
    <property type="match status" value="4"/>
</dbReference>
<dbReference type="InterPro" id="IPR037289">
    <property type="entry name" value="Elp2"/>
</dbReference>
<evidence type="ECO:0000256" key="3">
    <source>
        <dbReference type="ARBA" id="ARBA00005043"/>
    </source>
</evidence>
<dbReference type="GO" id="GO:0032447">
    <property type="term" value="P:protein urmylation"/>
    <property type="evidence" value="ECO:0007669"/>
    <property type="project" value="EnsemblFungi"/>
</dbReference>
<dbReference type="AlphaFoldDB" id="A0A178ZCR3"/>